<sequence length="604" mass="66061">MADPRPPPCVLLERVVRFVEAAGLTSGGASRDADVAATIEAGGWSWSRVQMMGSAEEMERRMAPSVKPVAFLADPPQASSLHMLLPPPARTTLLGIGEISGTHKGIVVIYAHRCYLLYDASNNHITAIPPVPDSVFVPLGRSAVLVSAAGADDDDYILADIRDQPRAPQGHHLRAGQERRRVDPVVDSSPPSPSTSLWPTYFFHIDTAFSFAGTIFWVDLLKGILICDEILSSPQGPRLVFVPLRHCIDAHDKPRHCFSPDGHRSIGRVSGAIKFLALIGYCEEASCPANEVKLKTWSLSPDFKHWKEETTLTVGDIWASESFNQDGIMYAVNEDGIMYAVLNHVKEEPIPRLNEFGDSLGIQLVPKANYMIRFDMLQNKVLSSTKISKKPTFRWFTMTFLASDFSAYLQDRQVLNLLTTATLIATHSTSLADHPNHSIDAYICHIKMLKQQARFLRKRMSSRQAGRSKRQGQAEPDPLTSEGRPTALVRPFGIGRSRASTADRLGPYGRKNSPRGIDTTSEPQQPAPLGSKWGRGGLCAVAATAAACTSRAGDLAGEAQAVAVTPTATTCFLAAPAAVARRRRRWLIGCRSHGPIFLQHMGFV</sequence>
<dbReference type="EnsemblPlants" id="OMERI01G00980.1">
    <property type="protein sequence ID" value="OMERI01G00980.1"/>
    <property type="gene ID" value="OMERI01G00980"/>
</dbReference>
<name>A0A0E0BWB0_9ORYZ</name>
<organism evidence="3">
    <name type="scientific">Oryza meridionalis</name>
    <dbReference type="NCBI Taxonomy" id="40149"/>
    <lineage>
        <taxon>Eukaryota</taxon>
        <taxon>Viridiplantae</taxon>
        <taxon>Streptophyta</taxon>
        <taxon>Embryophyta</taxon>
        <taxon>Tracheophyta</taxon>
        <taxon>Spermatophyta</taxon>
        <taxon>Magnoliopsida</taxon>
        <taxon>Liliopsida</taxon>
        <taxon>Poales</taxon>
        <taxon>Poaceae</taxon>
        <taxon>BOP clade</taxon>
        <taxon>Oryzoideae</taxon>
        <taxon>Oryzeae</taxon>
        <taxon>Oryzinae</taxon>
        <taxon>Oryza</taxon>
    </lineage>
</organism>
<reference evidence="3" key="2">
    <citation type="submission" date="2018-05" db="EMBL/GenBank/DDBJ databases">
        <title>OmerRS3 (Oryza meridionalis Reference Sequence Version 3).</title>
        <authorList>
            <person name="Zhang J."/>
            <person name="Kudrna D."/>
            <person name="Lee S."/>
            <person name="Talag J."/>
            <person name="Welchert J."/>
            <person name="Wing R.A."/>
        </authorList>
    </citation>
    <scope>NUCLEOTIDE SEQUENCE [LARGE SCALE GENOMIC DNA]</scope>
    <source>
        <strain evidence="3">cv. OR44</strain>
    </source>
</reference>
<keyword evidence="4" id="KW-1185">Reference proteome</keyword>
<dbReference type="Gramene" id="OMERI01G00980.1">
    <property type="protein sequence ID" value="OMERI01G00980.1"/>
    <property type="gene ID" value="OMERI01G00980"/>
</dbReference>
<dbReference type="PANTHER" id="PTHR33086:SF62">
    <property type="entry name" value="OS01G0182100 PROTEIN"/>
    <property type="match status" value="1"/>
</dbReference>
<evidence type="ECO:0000313" key="3">
    <source>
        <dbReference type="EnsemblPlants" id="OMERI01G00980.1"/>
    </source>
</evidence>
<feature type="region of interest" description="Disordered" evidence="1">
    <location>
        <begin position="167"/>
        <end position="193"/>
    </location>
</feature>
<reference evidence="3" key="1">
    <citation type="submission" date="2015-04" db="UniProtKB">
        <authorList>
            <consortium name="EnsemblPlants"/>
        </authorList>
    </citation>
    <scope>IDENTIFICATION</scope>
</reference>
<dbReference type="AlphaFoldDB" id="A0A0E0BWB0"/>
<evidence type="ECO:0000256" key="1">
    <source>
        <dbReference type="SAM" id="MobiDB-lite"/>
    </source>
</evidence>
<accession>A0A0E0BWB0</accession>
<feature type="compositionally biased region" description="Basic residues" evidence="1">
    <location>
        <begin position="457"/>
        <end position="470"/>
    </location>
</feature>
<evidence type="ECO:0000259" key="2">
    <source>
        <dbReference type="Pfam" id="PF07762"/>
    </source>
</evidence>
<evidence type="ECO:0000313" key="4">
    <source>
        <dbReference type="Proteomes" id="UP000008021"/>
    </source>
</evidence>
<feature type="region of interest" description="Disordered" evidence="1">
    <location>
        <begin position="457"/>
        <end position="531"/>
    </location>
</feature>
<dbReference type="STRING" id="40149.A0A0E0BWB0"/>
<dbReference type="Pfam" id="PF07762">
    <property type="entry name" value="DUF1618"/>
    <property type="match status" value="1"/>
</dbReference>
<protein>
    <recommendedName>
        <fullName evidence="2">DUF1618 domain-containing protein</fullName>
    </recommendedName>
</protein>
<feature type="domain" description="DUF1618" evidence="2">
    <location>
        <begin position="217"/>
        <end position="342"/>
    </location>
</feature>
<feature type="compositionally biased region" description="Basic and acidic residues" evidence="1">
    <location>
        <begin position="175"/>
        <end position="184"/>
    </location>
</feature>
<dbReference type="PANTHER" id="PTHR33086">
    <property type="entry name" value="OS05G0468200 PROTEIN-RELATED"/>
    <property type="match status" value="1"/>
</dbReference>
<dbReference type="Proteomes" id="UP000008021">
    <property type="component" value="Chromosome 1"/>
</dbReference>
<proteinExistence type="predicted"/>
<dbReference type="eggNOG" id="ENOG502R3CI">
    <property type="taxonomic scope" value="Eukaryota"/>
</dbReference>
<dbReference type="InterPro" id="IPR011676">
    <property type="entry name" value="DUF1618"/>
</dbReference>
<dbReference type="HOGENOM" id="CLU_028502_1_1_1"/>